<accession>A0A5N6Q8G7</accession>
<dbReference type="Gene3D" id="3.30.559.10">
    <property type="entry name" value="Chloramphenicol acetyltransferase-like domain"/>
    <property type="match status" value="1"/>
</dbReference>
<dbReference type="OrthoDB" id="1749870at2759"/>
<dbReference type="Pfam" id="PF02458">
    <property type="entry name" value="Transferase"/>
    <property type="match status" value="1"/>
</dbReference>
<evidence type="ECO:0000313" key="3">
    <source>
        <dbReference type="Proteomes" id="UP000326396"/>
    </source>
</evidence>
<gene>
    <name evidence="2" type="ORF">E3N88_03492</name>
</gene>
<sequence>MVSYNSHFNPTMAVQVTELQDGVFIGFSVNHVVVDWTSLWNLLFAETTRNAHLRGVYIVDVAAARQRCALDWRREDGGHR</sequence>
<keyword evidence="3" id="KW-1185">Reference proteome</keyword>
<dbReference type="PANTHER" id="PTHR31896:SF64">
    <property type="entry name" value="TRICHOTHECENE 3-O-ACETYLTRANSFERASE"/>
    <property type="match status" value="1"/>
</dbReference>
<dbReference type="PANTHER" id="PTHR31896">
    <property type="entry name" value="FAMILY REGULATORY PROTEIN, PUTATIVE (AFU_ORTHOLOGUE AFUA_3G14730)-RELATED"/>
    <property type="match status" value="1"/>
</dbReference>
<dbReference type="InterPro" id="IPR023213">
    <property type="entry name" value="CAT-like_dom_sf"/>
</dbReference>
<dbReference type="GO" id="GO:0016740">
    <property type="term" value="F:transferase activity"/>
    <property type="evidence" value="ECO:0007669"/>
    <property type="project" value="UniProtKB-KW"/>
</dbReference>
<proteinExistence type="predicted"/>
<keyword evidence="1" id="KW-0808">Transferase</keyword>
<dbReference type="AlphaFoldDB" id="A0A5N6Q8G7"/>
<dbReference type="Proteomes" id="UP000326396">
    <property type="component" value="Linkage Group LG1"/>
</dbReference>
<protein>
    <submittedName>
        <fullName evidence="2">Uncharacterized protein</fullName>
    </submittedName>
</protein>
<reference evidence="2 3" key="1">
    <citation type="submission" date="2019-05" db="EMBL/GenBank/DDBJ databases">
        <title>Mikania micrantha, genome provides insights into the molecular mechanism of rapid growth.</title>
        <authorList>
            <person name="Liu B."/>
        </authorList>
    </citation>
    <scope>NUCLEOTIDE SEQUENCE [LARGE SCALE GENOMIC DNA]</scope>
    <source>
        <strain evidence="2">NLD-2019</strain>
        <tissue evidence="2">Leaf</tissue>
    </source>
</reference>
<evidence type="ECO:0000256" key="1">
    <source>
        <dbReference type="ARBA" id="ARBA00022679"/>
    </source>
</evidence>
<dbReference type="InterPro" id="IPR051283">
    <property type="entry name" value="Sec_Metabolite_Acyltrans"/>
</dbReference>
<dbReference type="EMBL" id="SZYD01000001">
    <property type="protein sequence ID" value="KAD7480356.1"/>
    <property type="molecule type" value="Genomic_DNA"/>
</dbReference>
<organism evidence="2 3">
    <name type="scientific">Mikania micrantha</name>
    <name type="common">bitter vine</name>
    <dbReference type="NCBI Taxonomy" id="192012"/>
    <lineage>
        <taxon>Eukaryota</taxon>
        <taxon>Viridiplantae</taxon>
        <taxon>Streptophyta</taxon>
        <taxon>Embryophyta</taxon>
        <taxon>Tracheophyta</taxon>
        <taxon>Spermatophyta</taxon>
        <taxon>Magnoliopsida</taxon>
        <taxon>eudicotyledons</taxon>
        <taxon>Gunneridae</taxon>
        <taxon>Pentapetalae</taxon>
        <taxon>asterids</taxon>
        <taxon>campanulids</taxon>
        <taxon>Asterales</taxon>
        <taxon>Asteraceae</taxon>
        <taxon>Asteroideae</taxon>
        <taxon>Heliantheae alliance</taxon>
        <taxon>Eupatorieae</taxon>
        <taxon>Mikania</taxon>
    </lineage>
</organism>
<comment type="caution">
    <text evidence="2">The sequence shown here is derived from an EMBL/GenBank/DDBJ whole genome shotgun (WGS) entry which is preliminary data.</text>
</comment>
<name>A0A5N6Q8G7_9ASTR</name>
<evidence type="ECO:0000313" key="2">
    <source>
        <dbReference type="EMBL" id="KAD7480356.1"/>
    </source>
</evidence>